<sequence length="113" mass="12612">MSSDGRQVVNRQRSTSNQGQELYLLALLQTTVAYMSGDDQPGLLLSSVVGSHDTYDQSSDRPSVRLRESEESELSITVVFVVRTEPLRTVAGTLLTLELCSWNLAELFKAWMM</sequence>
<reference evidence="1" key="1">
    <citation type="submission" date="2023-11" db="EMBL/GenBank/DDBJ databases">
        <title>Genome assemblies of two species of porcelain crab, Petrolisthes cinctipes and Petrolisthes manimaculis (Anomura: Porcellanidae).</title>
        <authorList>
            <person name="Angst P."/>
        </authorList>
    </citation>
    <scope>NUCLEOTIDE SEQUENCE</scope>
    <source>
        <strain evidence="1">PB745_02</strain>
        <tissue evidence="1">Gill</tissue>
    </source>
</reference>
<evidence type="ECO:0000313" key="2">
    <source>
        <dbReference type="Proteomes" id="UP001292094"/>
    </source>
</evidence>
<name>A0AAE1QMT8_9EUCA</name>
<keyword evidence="2" id="KW-1185">Reference proteome</keyword>
<dbReference type="EMBL" id="JAWZYT010000002">
    <property type="protein sequence ID" value="KAK4329641.1"/>
    <property type="molecule type" value="Genomic_DNA"/>
</dbReference>
<dbReference type="AlphaFoldDB" id="A0AAE1QMT8"/>
<dbReference type="Proteomes" id="UP001292094">
    <property type="component" value="Unassembled WGS sequence"/>
</dbReference>
<accession>A0AAE1QMT8</accession>
<comment type="caution">
    <text evidence="1">The sequence shown here is derived from an EMBL/GenBank/DDBJ whole genome shotgun (WGS) entry which is preliminary data.</text>
</comment>
<proteinExistence type="predicted"/>
<organism evidence="1 2">
    <name type="scientific">Petrolisthes manimaculis</name>
    <dbReference type="NCBI Taxonomy" id="1843537"/>
    <lineage>
        <taxon>Eukaryota</taxon>
        <taxon>Metazoa</taxon>
        <taxon>Ecdysozoa</taxon>
        <taxon>Arthropoda</taxon>
        <taxon>Crustacea</taxon>
        <taxon>Multicrustacea</taxon>
        <taxon>Malacostraca</taxon>
        <taxon>Eumalacostraca</taxon>
        <taxon>Eucarida</taxon>
        <taxon>Decapoda</taxon>
        <taxon>Pleocyemata</taxon>
        <taxon>Anomura</taxon>
        <taxon>Galatheoidea</taxon>
        <taxon>Porcellanidae</taxon>
        <taxon>Petrolisthes</taxon>
    </lineage>
</organism>
<evidence type="ECO:0000313" key="1">
    <source>
        <dbReference type="EMBL" id="KAK4329641.1"/>
    </source>
</evidence>
<gene>
    <name evidence="1" type="ORF">Pmani_000043</name>
</gene>
<protein>
    <submittedName>
        <fullName evidence="1">Uncharacterized protein</fullName>
    </submittedName>
</protein>